<dbReference type="PROSITE" id="PS00134">
    <property type="entry name" value="TRYPSIN_HIS"/>
    <property type="match status" value="1"/>
</dbReference>
<keyword evidence="9" id="KW-1185">Reference proteome</keyword>
<evidence type="ECO:0000313" key="10">
    <source>
        <dbReference type="RefSeq" id="XP_040923787.1"/>
    </source>
</evidence>
<dbReference type="PRINTS" id="PR00722">
    <property type="entry name" value="CHYMOTRYPSIN"/>
</dbReference>
<dbReference type="InterPro" id="IPR001254">
    <property type="entry name" value="Trypsin_dom"/>
</dbReference>
<dbReference type="RefSeq" id="XP_040923787.1">
    <property type="nucleotide sequence ID" value="XM_041067853.2"/>
</dbReference>
<dbReference type="InterPro" id="IPR018114">
    <property type="entry name" value="TRYPSIN_HIS"/>
</dbReference>
<dbReference type="Proteomes" id="UP000515150">
    <property type="component" value="Chromosome 16"/>
</dbReference>
<dbReference type="Gene3D" id="2.40.10.10">
    <property type="entry name" value="Trypsin-like serine proteases"/>
    <property type="match status" value="1"/>
</dbReference>
<dbReference type="OrthoDB" id="93664at2759"/>
<dbReference type="FunFam" id="2.40.10.10:FF:000003">
    <property type="entry name" value="Transmembrane serine protease 3"/>
    <property type="match status" value="1"/>
</dbReference>
<keyword evidence="7" id="KW-0472">Membrane</keyword>
<dbReference type="KEGG" id="bspl:114843067"/>
<dbReference type="Pfam" id="PF00089">
    <property type="entry name" value="Trypsin"/>
    <property type="match status" value="1"/>
</dbReference>
<proteinExistence type="predicted"/>
<dbReference type="InterPro" id="IPR001314">
    <property type="entry name" value="Peptidase_S1A"/>
</dbReference>
<reference evidence="10" key="1">
    <citation type="submission" date="2025-08" db="UniProtKB">
        <authorList>
            <consortium name="RefSeq"/>
        </authorList>
    </citation>
    <scope>IDENTIFICATION</scope>
</reference>
<dbReference type="PANTHER" id="PTHR24252:SF20">
    <property type="entry name" value="LOW QUALITY PROTEIN: TRANSMEMBRANE PROTEASE SERINE 6"/>
    <property type="match status" value="1"/>
</dbReference>
<feature type="region of interest" description="Disordered" evidence="6">
    <location>
        <begin position="1"/>
        <end position="25"/>
    </location>
</feature>
<keyword evidence="2 5" id="KW-0378">Hydrolase</keyword>
<dbReference type="PROSITE" id="PS50240">
    <property type="entry name" value="TRYPSIN_DOM"/>
    <property type="match status" value="1"/>
</dbReference>
<dbReference type="SUPFAM" id="SSF50494">
    <property type="entry name" value="Trypsin-like serine proteases"/>
    <property type="match status" value="1"/>
</dbReference>
<evidence type="ECO:0000259" key="8">
    <source>
        <dbReference type="PROSITE" id="PS50240"/>
    </source>
</evidence>
<dbReference type="PROSITE" id="PS00135">
    <property type="entry name" value="TRYPSIN_SER"/>
    <property type="match status" value="1"/>
</dbReference>
<feature type="region of interest" description="Disordered" evidence="6">
    <location>
        <begin position="67"/>
        <end position="126"/>
    </location>
</feature>
<gene>
    <name evidence="10" type="primary">LOC114843067</name>
</gene>
<keyword evidence="3 5" id="KW-0720">Serine protease</keyword>
<dbReference type="CDD" id="cd00190">
    <property type="entry name" value="Tryp_SPc"/>
    <property type="match status" value="1"/>
</dbReference>
<dbReference type="GeneID" id="114843067"/>
<evidence type="ECO:0000256" key="5">
    <source>
        <dbReference type="RuleBase" id="RU363034"/>
    </source>
</evidence>
<evidence type="ECO:0000256" key="2">
    <source>
        <dbReference type="ARBA" id="ARBA00022801"/>
    </source>
</evidence>
<keyword evidence="7" id="KW-0812">Transmembrane</keyword>
<dbReference type="InterPro" id="IPR033116">
    <property type="entry name" value="TRYPSIN_SER"/>
</dbReference>
<name>A0A8M1H5T8_BETSP</name>
<evidence type="ECO:0000256" key="3">
    <source>
        <dbReference type="ARBA" id="ARBA00022825"/>
    </source>
</evidence>
<keyword evidence="7" id="KW-1133">Transmembrane helix</keyword>
<dbReference type="InterPro" id="IPR009003">
    <property type="entry name" value="Peptidase_S1_PA"/>
</dbReference>
<evidence type="ECO:0000256" key="4">
    <source>
        <dbReference type="ARBA" id="ARBA00023157"/>
    </source>
</evidence>
<keyword evidence="4" id="KW-1015">Disulfide bond</keyword>
<evidence type="ECO:0000256" key="7">
    <source>
        <dbReference type="SAM" id="Phobius"/>
    </source>
</evidence>
<evidence type="ECO:0000256" key="1">
    <source>
        <dbReference type="ARBA" id="ARBA00022670"/>
    </source>
</evidence>
<organism evidence="9 10">
    <name type="scientific">Betta splendens</name>
    <name type="common">Siamese fighting fish</name>
    <dbReference type="NCBI Taxonomy" id="158456"/>
    <lineage>
        <taxon>Eukaryota</taxon>
        <taxon>Metazoa</taxon>
        <taxon>Chordata</taxon>
        <taxon>Craniata</taxon>
        <taxon>Vertebrata</taxon>
        <taxon>Euteleostomi</taxon>
        <taxon>Actinopterygii</taxon>
        <taxon>Neopterygii</taxon>
        <taxon>Teleostei</taxon>
        <taxon>Neoteleostei</taxon>
        <taxon>Acanthomorphata</taxon>
        <taxon>Anabantaria</taxon>
        <taxon>Anabantiformes</taxon>
        <taxon>Anabantoidei</taxon>
        <taxon>Osphronemidae</taxon>
        <taxon>Betta</taxon>
    </lineage>
</organism>
<keyword evidence="1 5" id="KW-0645">Protease</keyword>
<dbReference type="SMART" id="SM00020">
    <property type="entry name" value="Tryp_SPc"/>
    <property type="match status" value="1"/>
</dbReference>
<protein>
    <submittedName>
        <fullName evidence="10">Transmembrane protease serine 6-like</fullName>
    </submittedName>
</protein>
<dbReference type="AlphaFoldDB" id="A0A8M1H5T8"/>
<feature type="domain" description="Peptidase S1" evidence="8">
    <location>
        <begin position="218"/>
        <end position="453"/>
    </location>
</feature>
<dbReference type="GO" id="GO:0004252">
    <property type="term" value="F:serine-type endopeptidase activity"/>
    <property type="evidence" value="ECO:0007669"/>
    <property type="project" value="InterPro"/>
</dbReference>
<dbReference type="PANTHER" id="PTHR24252">
    <property type="entry name" value="ACROSIN-RELATED"/>
    <property type="match status" value="1"/>
</dbReference>
<feature type="transmembrane region" description="Helical" evidence="7">
    <location>
        <begin position="145"/>
        <end position="168"/>
    </location>
</feature>
<dbReference type="InterPro" id="IPR043504">
    <property type="entry name" value="Peptidase_S1_PA_chymotrypsin"/>
</dbReference>
<sequence length="454" mass="48239">MDQNQTGSTGAAPVNPPLQHWSASFTQSPDAHDVLSVSSLVPSTVHMILPPSYKNIYPTLPSLTEVASEPQLPKSPFSSSGASEAHGQNSQTSALPCSNNPHEVQQRNASDGRPLEDGQVDLSVPGVLPDAKPDSRTCSCHDLCFILTCFIFTTLLIVAMLLVVRFLVVPYLFNRSPCTVNGTCFAQTEAPPLSNSPMNQTGNFTADCRALIGDGRRIVGGSAAQKGAWGWQVSMQWKGSHVCGGSIVSPSWVLTAAHCFVEYNMLEAADWTVVVGTISLTDTSQGKIYRVLQVLYHPSYDPDSNDYDVGLLRTVTDMHMSGAVCPVCLPSPQDSFSAGASCWITGWGSVHEGGSASKELQQAQITIIAQSTCSLPSVYGLSITPRMICAGSMSGGVDSCQGDSGGPLVCETATGMWKLAGLVSWGEGCGRPNKPGVYSRVTQLIQWVEGYIKA</sequence>
<feature type="compositionally biased region" description="Polar residues" evidence="6">
    <location>
        <begin position="76"/>
        <end position="109"/>
    </location>
</feature>
<evidence type="ECO:0000313" key="9">
    <source>
        <dbReference type="Proteomes" id="UP000515150"/>
    </source>
</evidence>
<evidence type="ECO:0000256" key="6">
    <source>
        <dbReference type="SAM" id="MobiDB-lite"/>
    </source>
</evidence>
<accession>A0A8M1H5T8</accession>
<dbReference type="GO" id="GO:0006508">
    <property type="term" value="P:proteolysis"/>
    <property type="evidence" value="ECO:0007669"/>
    <property type="project" value="UniProtKB-KW"/>
</dbReference>